<comment type="caution">
    <text evidence="1">The sequence shown here is derived from an EMBL/GenBank/DDBJ whole genome shotgun (WGS) entry which is preliminary data.</text>
</comment>
<feature type="non-terminal residue" evidence="1">
    <location>
        <position position="26"/>
    </location>
</feature>
<dbReference type="VEuPathDB" id="ToxoDB:TGRUB_284598A"/>
<evidence type="ECO:0000313" key="2">
    <source>
        <dbReference type="Proteomes" id="UP000028834"/>
    </source>
</evidence>
<accession>A0A086M3B7</accession>
<name>A0A086M3B7_TOXGO</name>
<proteinExistence type="predicted"/>
<sequence>MIIEAPGFSKDEVLLYASLASKQENP</sequence>
<organism evidence="1 2">
    <name type="scientific">Toxoplasma gondii RUB</name>
    <dbReference type="NCBI Taxonomy" id="935652"/>
    <lineage>
        <taxon>Eukaryota</taxon>
        <taxon>Sar</taxon>
        <taxon>Alveolata</taxon>
        <taxon>Apicomplexa</taxon>
        <taxon>Conoidasida</taxon>
        <taxon>Coccidia</taxon>
        <taxon>Eucoccidiorida</taxon>
        <taxon>Eimeriorina</taxon>
        <taxon>Sarcocystidae</taxon>
        <taxon>Toxoplasma</taxon>
    </lineage>
</organism>
<protein>
    <submittedName>
        <fullName evidence="1">Haloacid dehalogenase family hydrolase domain-containing protein</fullName>
        <ecNumber evidence="1">3.6.3.6</ecNumber>
    </submittedName>
</protein>
<gene>
    <name evidence="1" type="ORF">TGRUB_284598A</name>
</gene>
<dbReference type="EMBL" id="AFYV02000974">
    <property type="protein sequence ID" value="KFG63385.1"/>
    <property type="molecule type" value="Genomic_DNA"/>
</dbReference>
<dbReference type="GO" id="GO:0016787">
    <property type="term" value="F:hydrolase activity"/>
    <property type="evidence" value="ECO:0007669"/>
    <property type="project" value="UniProtKB-KW"/>
</dbReference>
<dbReference type="Proteomes" id="UP000028834">
    <property type="component" value="Unassembled WGS sequence"/>
</dbReference>
<evidence type="ECO:0000313" key="1">
    <source>
        <dbReference type="EMBL" id="KFG63385.1"/>
    </source>
</evidence>
<keyword evidence="1" id="KW-0378">Hydrolase</keyword>
<reference evidence="1 2" key="1">
    <citation type="submission" date="2014-05" db="EMBL/GenBank/DDBJ databases">
        <authorList>
            <person name="Sibley D."/>
            <person name="Venepally P."/>
            <person name="Karamycheva S."/>
            <person name="Hadjithomas M."/>
            <person name="Khan A."/>
            <person name="Brunk B."/>
            <person name="Roos D."/>
            <person name="Caler E."/>
            <person name="Lorenzi H."/>
        </authorList>
    </citation>
    <scope>NUCLEOTIDE SEQUENCE [LARGE SCALE GENOMIC DNA]</scope>
    <source>
        <strain evidence="1 2">RUB</strain>
    </source>
</reference>
<dbReference type="AlphaFoldDB" id="A0A086M3B7"/>
<dbReference type="EC" id="3.6.3.6" evidence="1"/>